<evidence type="ECO:0000313" key="4">
    <source>
        <dbReference type="Proteomes" id="UP000002051"/>
    </source>
</evidence>
<dbReference type="AlphaFoldDB" id="G7KHV8"/>
<evidence type="ECO:0000313" key="2">
    <source>
        <dbReference type="EMBL" id="AES76140.1"/>
    </source>
</evidence>
<dbReference type="EMBL" id="CM001222">
    <property type="protein sequence ID" value="AES76140.1"/>
    <property type="molecule type" value="Genomic_DNA"/>
</dbReference>
<dbReference type="HOGENOM" id="CLU_2835015_0_0_1"/>
<sequence>MLVLQILTWILLVKFYKCQKRVVNVNSNANVNASLQVLFMFLGCYKMAPHSPNGPLNLVPKMVISQ</sequence>
<accession>G7KHV8</accession>
<feature type="chain" id="PRO_5014573648" description="Transmembrane protein" evidence="1">
    <location>
        <begin position="19"/>
        <end position="66"/>
    </location>
</feature>
<name>G7KHV8_MEDTR</name>
<dbReference type="Proteomes" id="UP000002051">
    <property type="component" value="Chromosome 6"/>
</dbReference>
<evidence type="ECO:0000313" key="3">
    <source>
        <dbReference type="EnsemblPlants" id="AES76140"/>
    </source>
</evidence>
<dbReference type="PaxDb" id="3880-AES76140"/>
<evidence type="ECO:0008006" key="5">
    <source>
        <dbReference type="Google" id="ProtNLM"/>
    </source>
</evidence>
<reference evidence="3" key="3">
    <citation type="submission" date="2015-04" db="UniProtKB">
        <authorList>
            <consortium name="EnsemblPlants"/>
        </authorList>
    </citation>
    <scope>IDENTIFICATION</scope>
    <source>
        <strain evidence="3">cv. Jemalong A17</strain>
    </source>
</reference>
<evidence type="ECO:0000256" key="1">
    <source>
        <dbReference type="SAM" id="SignalP"/>
    </source>
</evidence>
<reference evidence="2 4" key="1">
    <citation type="journal article" date="2011" name="Nature">
        <title>The Medicago genome provides insight into the evolution of rhizobial symbioses.</title>
        <authorList>
            <person name="Young N.D."/>
            <person name="Debelle F."/>
            <person name="Oldroyd G.E."/>
            <person name="Geurts R."/>
            <person name="Cannon S.B."/>
            <person name="Udvardi M.K."/>
            <person name="Benedito V.A."/>
            <person name="Mayer K.F."/>
            <person name="Gouzy J."/>
            <person name="Schoof H."/>
            <person name="Van de Peer Y."/>
            <person name="Proost S."/>
            <person name="Cook D.R."/>
            <person name="Meyers B.C."/>
            <person name="Spannagl M."/>
            <person name="Cheung F."/>
            <person name="De Mita S."/>
            <person name="Krishnakumar V."/>
            <person name="Gundlach H."/>
            <person name="Zhou S."/>
            <person name="Mudge J."/>
            <person name="Bharti A.K."/>
            <person name="Murray J.D."/>
            <person name="Naoumkina M.A."/>
            <person name="Rosen B."/>
            <person name="Silverstein K.A."/>
            <person name="Tang H."/>
            <person name="Rombauts S."/>
            <person name="Zhao P.X."/>
            <person name="Zhou P."/>
            <person name="Barbe V."/>
            <person name="Bardou P."/>
            <person name="Bechner M."/>
            <person name="Bellec A."/>
            <person name="Berger A."/>
            <person name="Berges H."/>
            <person name="Bidwell S."/>
            <person name="Bisseling T."/>
            <person name="Choisne N."/>
            <person name="Couloux A."/>
            <person name="Denny R."/>
            <person name="Deshpande S."/>
            <person name="Dai X."/>
            <person name="Doyle J.J."/>
            <person name="Dudez A.M."/>
            <person name="Farmer A.D."/>
            <person name="Fouteau S."/>
            <person name="Franken C."/>
            <person name="Gibelin C."/>
            <person name="Gish J."/>
            <person name="Goldstein S."/>
            <person name="Gonzalez A.J."/>
            <person name="Green P.J."/>
            <person name="Hallab A."/>
            <person name="Hartog M."/>
            <person name="Hua A."/>
            <person name="Humphray S.J."/>
            <person name="Jeong D.H."/>
            <person name="Jing Y."/>
            <person name="Jocker A."/>
            <person name="Kenton S.M."/>
            <person name="Kim D.J."/>
            <person name="Klee K."/>
            <person name="Lai H."/>
            <person name="Lang C."/>
            <person name="Lin S."/>
            <person name="Macmil S.L."/>
            <person name="Magdelenat G."/>
            <person name="Matthews L."/>
            <person name="McCorrison J."/>
            <person name="Monaghan E.L."/>
            <person name="Mun J.H."/>
            <person name="Najar F.Z."/>
            <person name="Nicholson C."/>
            <person name="Noirot C."/>
            <person name="O'Bleness M."/>
            <person name="Paule C.R."/>
            <person name="Poulain J."/>
            <person name="Prion F."/>
            <person name="Qin B."/>
            <person name="Qu C."/>
            <person name="Retzel E.F."/>
            <person name="Riddle C."/>
            <person name="Sallet E."/>
            <person name="Samain S."/>
            <person name="Samson N."/>
            <person name="Sanders I."/>
            <person name="Saurat O."/>
            <person name="Scarpelli C."/>
            <person name="Schiex T."/>
            <person name="Segurens B."/>
            <person name="Severin A.J."/>
            <person name="Sherrier D.J."/>
            <person name="Shi R."/>
            <person name="Sims S."/>
            <person name="Singer S.R."/>
            <person name="Sinharoy S."/>
            <person name="Sterck L."/>
            <person name="Viollet A."/>
            <person name="Wang B.B."/>
            <person name="Wang K."/>
            <person name="Wang M."/>
            <person name="Wang X."/>
            <person name="Warfsmann J."/>
            <person name="Weissenbach J."/>
            <person name="White D.D."/>
            <person name="White J.D."/>
            <person name="Wiley G.B."/>
            <person name="Wincker P."/>
            <person name="Xing Y."/>
            <person name="Yang L."/>
            <person name="Yao Z."/>
            <person name="Ying F."/>
            <person name="Zhai J."/>
            <person name="Zhou L."/>
            <person name="Zuber A."/>
            <person name="Denarie J."/>
            <person name="Dixon R.A."/>
            <person name="May G.D."/>
            <person name="Schwartz D.C."/>
            <person name="Rogers J."/>
            <person name="Quetier F."/>
            <person name="Town C.D."/>
            <person name="Roe B.A."/>
        </authorList>
    </citation>
    <scope>NUCLEOTIDE SEQUENCE [LARGE SCALE GENOMIC DNA]</scope>
    <source>
        <strain evidence="2">A17</strain>
        <strain evidence="3 4">cv. Jemalong A17</strain>
    </source>
</reference>
<gene>
    <name evidence="2" type="ordered locus">MTR_6g071980</name>
</gene>
<feature type="signal peptide" evidence="1">
    <location>
        <begin position="1"/>
        <end position="18"/>
    </location>
</feature>
<proteinExistence type="predicted"/>
<dbReference type="EnsemblPlants" id="AES76140">
    <property type="protein sequence ID" value="AES76140"/>
    <property type="gene ID" value="MTR_6g071980"/>
</dbReference>
<protein>
    <recommendedName>
        <fullName evidence="5">Transmembrane protein</fullName>
    </recommendedName>
</protein>
<organism evidence="2 4">
    <name type="scientific">Medicago truncatula</name>
    <name type="common">Barrel medic</name>
    <name type="synonym">Medicago tribuloides</name>
    <dbReference type="NCBI Taxonomy" id="3880"/>
    <lineage>
        <taxon>Eukaryota</taxon>
        <taxon>Viridiplantae</taxon>
        <taxon>Streptophyta</taxon>
        <taxon>Embryophyta</taxon>
        <taxon>Tracheophyta</taxon>
        <taxon>Spermatophyta</taxon>
        <taxon>Magnoliopsida</taxon>
        <taxon>eudicotyledons</taxon>
        <taxon>Gunneridae</taxon>
        <taxon>Pentapetalae</taxon>
        <taxon>rosids</taxon>
        <taxon>fabids</taxon>
        <taxon>Fabales</taxon>
        <taxon>Fabaceae</taxon>
        <taxon>Papilionoideae</taxon>
        <taxon>50 kb inversion clade</taxon>
        <taxon>NPAAA clade</taxon>
        <taxon>Hologalegina</taxon>
        <taxon>IRL clade</taxon>
        <taxon>Trifolieae</taxon>
        <taxon>Medicago</taxon>
    </lineage>
</organism>
<reference evidence="2 4" key="2">
    <citation type="journal article" date="2014" name="BMC Genomics">
        <title>An improved genome release (version Mt4.0) for the model legume Medicago truncatula.</title>
        <authorList>
            <person name="Tang H."/>
            <person name="Krishnakumar V."/>
            <person name="Bidwell S."/>
            <person name="Rosen B."/>
            <person name="Chan A."/>
            <person name="Zhou S."/>
            <person name="Gentzbittel L."/>
            <person name="Childs K.L."/>
            <person name="Yandell M."/>
            <person name="Gundlach H."/>
            <person name="Mayer K.F."/>
            <person name="Schwartz D.C."/>
            <person name="Town C.D."/>
        </authorList>
    </citation>
    <scope>GENOME REANNOTATION</scope>
    <source>
        <strain evidence="3 4">cv. Jemalong A17</strain>
    </source>
</reference>
<keyword evidence="4" id="KW-1185">Reference proteome</keyword>
<keyword evidence="1" id="KW-0732">Signal</keyword>